<comment type="similarity">
    <text evidence="1">Belongs to the glutaredoxin family.</text>
</comment>
<evidence type="ECO:0000256" key="4">
    <source>
        <dbReference type="ARBA" id="ARBA00023157"/>
    </source>
</evidence>
<dbReference type="EMBL" id="JBEUSY010000169">
    <property type="protein sequence ID" value="KAL1243598.1"/>
    <property type="molecule type" value="Genomic_DNA"/>
</dbReference>
<dbReference type="PANTHER" id="PTHR46679">
    <property type="match status" value="1"/>
</dbReference>
<evidence type="ECO:0000256" key="3">
    <source>
        <dbReference type="ARBA" id="ARBA00022982"/>
    </source>
</evidence>
<keyword evidence="8" id="KW-1185">Reference proteome</keyword>
<evidence type="ECO:0000256" key="5">
    <source>
        <dbReference type="ARBA" id="ARBA00023284"/>
    </source>
</evidence>
<keyword evidence="4" id="KW-1015">Disulfide bond</keyword>
<evidence type="ECO:0000256" key="1">
    <source>
        <dbReference type="ARBA" id="ARBA00007787"/>
    </source>
</evidence>
<keyword evidence="2" id="KW-0813">Transport</keyword>
<dbReference type="InterPro" id="IPR036249">
    <property type="entry name" value="Thioredoxin-like_sf"/>
</dbReference>
<gene>
    <name evidence="7" type="ORF">TSPI_00375</name>
</gene>
<dbReference type="Gene3D" id="3.40.30.10">
    <property type="entry name" value="Glutaredoxin"/>
    <property type="match status" value="1"/>
</dbReference>
<evidence type="ECO:0000313" key="7">
    <source>
        <dbReference type="EMBL" id="KAL1243598.1"/>
    </source>
</evidence>
<dbReference type="Proteomes" id="UP001558632">
    <property type="component" value="Unassembled WGS sequence"/>
</dbReference>
<organism evidence="7 8">
    <name type="scientific">Trichinella spiralis</name>
    <name type="common">Trichina worm</name>
    <dbReference type="NCBI Taxonomy" id="6334"/>
    <lineage>
        <taxon>Eukaryota</taxon>
        <taxon>Metazoa</taxon>
        <taxon>Ecdysozoa</taxon>
        <taxon>Nematoda</taxon>
        <taxon>Enoplea</taxon>
        <taxon>Dorylaimia</taxon>
        <taxon>Trichinellida</taxon>
        <taxon>Trichinellidae</taxon>
        <taxon>Trichinella</taxon>
    </lineage>
</organism>
<dbReference type="CDD" id="cd03419">
    <property type="entry name" value="GRX_GRXh_1_2_like"/>
    <property type="match status" value="1"/>
</dbReference>
<dbReference type="PROSITE" id="PS51354">
    <property type="entry name" value="GLUTAREDOXIN_2"/>
    <property type="match status" value="1"/>
</dbReference>
<keyword evidence="5" id="KW-0676">Redox-active center</keyword>
<dbReference type="PANTHER" id="PTHR46679:SF1">
    <property type="entry name" value="GLUTAREDOXIN-2, MITOCHONDRIAL"/>
    <property type="match status" value="1"/>
</dbReference>
<evidence type="ECO:0000313" key="8">
    <source>
        <dbReference type="Proteomes" id="UP001558632"/>
    </source>
</evidence>
<accession>A0ABR3KSL7</accession>
<dbReference type="SUPFAM" id="SSF52833">
    <property type="entry name" value="Thioredoxin-like"/>
    <property type="match status" value="1"/>
</dbReference>
<dbReference type="InterPro" id="IPR014025">
    <property type="entry name" value="Glutaredoxin_subgr"/>
</dbReference>
<reference evidence="7 8" key="1">
    <citation type="submission" date="2024-07" db="EMBL/GenBank/DDBJ databases">
        <title>Enhanced genomic and transcriptomic resources for Trichinella pseudospiralis and T. spiralis underpin the discovery of pronounced molecular differences between stages and species.</title>
        <authorList>
            <person name="Pasi K.K."/>
            <person name="La Rosa G."/>
            <person name="Gomez-Morales M.A."/>
            <person name="Tosini F."/>
            <person name="Sumanam S."/>
            <person name="Young N.D."/>
            <person name="Chang B.C."/>
            <person name="Robin G.B."/>
        </authorList>
    </citation>
    <scope>NUCLEOTIDE SEQUENCE [LARGE SCALE GENOMIC DNA]</scope>
    <source>
        <strain evidence="7">ISS534</strain>
    </source>
</reference>
<dbReference type="InterPro" id="IPR002109">
    <property type="entry name" value="Glutaredoxin"/>
</dbReference>
<evidence type="ECO:0000256" key="2">
    <source>
        <dbReference type="ARBA" id="ARBA00022448"/>
    </source>
</evidence>
<proteinExistence type="inferred from homology"/>
<feature type="domain" description="Glutaredoxin" evidence="6">
    <location>
        <begin position="54"/>
        <end position="116"/>
    </location>
</feature>
<name>A0ABR3KSL7_TRISP</name>
<evidence type="ECO:0000259" key="6">
    <source>
        <dbReference type="Pfam" id="PF00462"/>
    </source>
</evidence>
<comment type="caution">
    <text evidence="7">The sequence shown here is derived from an EMBL/GenBank/DDBJ whole genome shotgun (WGS) entry which is preliminary data.</text>
</comment>
<dbReference type="PRINTS" id="PR00160">
    <property type="entry name" value="GLUTAREDOXIN"/>
</dbReference>
<sequence length="144" mass="16139">MAFFNLNVFTKLPAKVVQFDSTHLTFLVAYFMGSAVSRKNMNVVLQEQLAKDPVVIYSKSTCPACIKTRQLLKDEKIPARFYELNQITGGNDIFKAVTSKTGWSTVPQIFICGKFVGGFSELLALQSAGFLSLMVNECYRDDLY</sequence>
<protein>
    <submittedName>
        <fullName evidence="7">Glutaredoxin-2</fullName>
    </submittedName>
</protein>
<keyword evidence="3" id="KW-0249">Electron transport</keyword>
<dbReference type="Pfam" id="PF00462">
    <property type="entry name" value="Glutaredoxin"/>
    <property type="match status" value="1"/>
</dbReference>